<evidence type="ECO:0000256" key="8">
    <source>
        <dbReference type="ARBA" id="ARBA00022723"/>
    </source>
</evidence>
<keyword evidence="13 15" id="KW-0234">DNA repair</keyword>
<dbReference type="GO" id="GO:0000287">
    <property type="term" value="F:magnesium ion binding"/>
    <property type="evidence" value="ECO:0007669"/>
    <property type="project" value="UniProtKB-UniRule"/>
</dbReference>
<dbReference type="GO" id="GO:0009432">
    <property type="term" value="P:SOS response"/>
    <property type="evidence" value="ECO:0007669"/>
    <property type="project" value="UniProtKB-ARBA"/>
</dbReference>
<organism evidence="17 18">
    <name type="scientific">Litorilituus lipolyticus</name>
    <dbReference type="NCBI Taxonomy" id="2491017"/>
    <lineage>
        <taxon>Bacteria</taxon>
        <taxon>Pseudomonadati</taxon>
        <taxon>Pseudomonadota</taxon>
        <taxon>Gammaproteobacteria</taxon>
        <taxon>Alteromonadales</taxon>
        <taxon>Colwelliaceae</taxon>
        <taxon>Litorilituus</taxon>
    </lineage>
</organism>
<evidence type="ECO:0000256" key="13">
    <source>
        <dbReference type="ARBA" id="ARBA00023204"/>
    </source>
</evidence>
<dbReference type="Gene3D" id="3.40.1170.60">
    <property type="match status" value="1"/>
</dbReference>
<feature type="binding site" evidence="15">
    <location>
        <position position="11"/>
    </location>
    <ligand>
        <name>Mg(2+)</name>
        <dbReference type="ChEBI" id="CHEBI:18420"/>
    </ligand>
</feature>
<evidence type="ECO:0000256" key="11">
    <source>
        <dbReference type="ARBA" id="ARBA00022932"/>
    </source>
</evidence>
<keyword evidence="10 15" id="KW-0460">Magnesium</keyword>
<dbReference type="InterPro" id="IPR001126">
    <property type="entry name" value="UmuC"/>
</dbReference>
<feature type="domain" description="UmuC" evidence="16">
    <location>
        <begin position="7"/>
        <end position="187"/>
    </location>
</feature>
<comment type="subunit">
    <text evidence="15">Monomer.</text>
</comment>
<dbReference type="InterPro" id="IPR022880">
    <property type="entry name" value="DNApol_IV"/>
</dbReference>
<evidence type="ECO:0000256" key="15">
    <source>
        <dbReference type="HAMAP-Rule" id="MF_01113"/>
    </source>
</evidence>
<keyword evidence="18" id="KW-1185">Reference proteome</keyword>
<evidence type="ECO:0000256" key="6">
    <source>
        <dbReference type="ARBA" id="ARBA00022695"/>
    </source>
</evidence>
<reference evidence="17 18" key="1">
    <citation type="submission" date="2019-01" db="EMBL/GenBank/DDBJ databases">
        <title>Litorilituus lipolytica sp. nov., isolated from intertidal sand of the Yellow Sea in China.</title>
        <authorList>
            <person name="Liu A."/>
        </authorList>
    </citation>
    <scope>NUCLEOTIDE SEQUENCE [LARGE SCALE GENOMIC DNA]</scope>
    <source>
        <strain evidence="17 18">RZ04</strain>
    </source>
</reference>
<dbReference type="Pfam" id="PF00817">
    <property type="entry name" value="IMS"/>
    <property type="match status" value="1"/>
</dbReference>
<dbReference type="Pfam" id="PF21999">
    <property type="entry name" value="IMS_HHH_1"/>
    <property type="match status" value="1"/>
</dbReference>
<dbReference type="HAMAP" id="MF_01113">
    <property type="entry name" value="DNApol_IV"/>
    <property type="match status" value="1"/>
</dbReference>
<dbReference type="PROSITE" id="PS50173">
    <property type="entry name" value="UMUC"/>
    <property type="match status" value="1"/>
</dbReference>
<comment type="similarity">
    <text evidence="2 15">Belongs to the DNA polymerase type-Y family.</text>
</comment>
<dbReference type="PANTHER" id="PTHR11076:SF33">
    <property type="entry name" value="DNA POLYMERASE KAPPA"/>
    <property type="match status" value="1"/>
</dbReference>
<dbReference type="InterPro" id="IPR043128">
    <property type="entry name" value="Rev_trsase/Diguanyl_cyclase"/>
</dbReference>
<keyword evidence="12 15" id="KW-0238">DNA-binding</keyword>
<dbReference type="InterPro" id="IPR053848">
    <property type="entry name" value="IMS_HHH_1"/>
</dbReference>
<evidence type="ECO:0000256" key="7">
    <source>
        <dbReference type="ARBA" id="ARBA00022705"/>
    </source>
</evidence>
<dbReference type="InterPro" id="IPR043502">
    <property type="entry name" value="DNA/RNA_pol_sf"/>
</dbReference>
<dbReference type="GO" id="GO:0042276">
    <property type="term" value="P:error-prone translesion synthesis"/>
    <property type="evidence" value="ECO:0007669"/>
    <property type="project" value="TreeGrafter"/>
</dbReference>
<gene>
    <name evidence="15" type="primary">dinB</name>
    <name evidence="17" type="ORF">EPA86_01125</name>
</gene>
<keyword evidence="7 15" id="KW-0235">DNA replication</keyword>
<dbReference type="FunFam" id="3.30.70.270:FF:000002">
    <property type="entry name" value="DNA polymerase IV"/>
    <property type="match status" value="1"/>
</dbReference>
<dbReference type="Gene3D" id="1.10.150.20">
    <property type="entry name" value="5' to 3' exonuclease, C-terminal subdomain"/>
    <property type="match status" value="1"/>
</dbReference>
<evidence type="ECO:0000256" key="5">
    <source>
        <dbReference type="ARBA" id="ARBA00022679"/>
    </source>
</evidence>
<keyword evidence="3 15" id="KW-0515">Mutator protein</keyword>
<keyword evidence="11 15" id="KW-0239">DNA-directed DNA polymerase</keyword>
<dbReference type="AlphaFoldDB" id="A0A502L6K7"/>
<comment type="caution">
    <text evidence="17">The sequence shown here is derived from an EMBL/GenBank/DDBJ whole genome shotgun (WGS) entry which is preliminary data.</text>
</comment>
<keyword evidence="6 15" id="KW-0548">Nucleotidyltransferase</keyword>
<dbReference type="Pfam" id="PF11799">
    <property type="entry name" value="IMS_C"/>
    <property type="match status" value="1"/>
</dbReference>
<dbReference type="EC" id="2.7.7.7" evidence="15"/>
<evidence type="ECO:0000256" key="2">
    <source>
        <dbReference type="ARBA" id="ARBA00010945"/>
    </source>
</evidence>
<dbReference type="GO" id="GO:0003887">
    <property type="term" value="F:DNA-directed DNA polymerase activity"/>
    <property type="evidence" value="ECO:0007669"/>
    <property type="project" value="UniProtKB-UniRule"/>
</dbReference>
<dbReference type="EMBL" id="SAWY01000001">
    <property type="protein sequence ID" value="TPH19356.1"/>
    <property type="molecule type" value="Genomic_DNA"/>
</dbReference>
<dbReference type="SUPFAM" id="SSF56672">
    <property type="entry name" value="DNA/RNA polymerases"/>
    <property type="match status" value="1"/>
</dbReference>
<evidence type="ECO:0000256" key="1">
    <source>
        <dbReference type="ARBA" id="ARBA00004496"/>
    </source>
</evidence>
<sequence length="353" mass="39974">MAQLRKIIHIDMDCFYAAVEMRDFPEYRNIPLAVGGDGPRSVLCTCNYQARQFGVRSAMSAIKAKQLCPELKIVHGRMDVYKETSEHIREIFSRYTQLIEPLSLDEAFLDVTDTTKFQGSATLIAQQIRQDIFQELNLTASAGVAPNKFLAKIASDENKPNGQFVITPNKVSEFVEELSLKKIPGIGPKTFEKLQRHGFRTCKDIRGSEVKSLQPIVGKFAHTLFLKAHGVDHRALEVCRQRKSLAIETTLPEDIISEDECIEVIESLYEKLLARLDKHTNRHIVRQGIKLKFNDFNQTTVEQQSHSCQKTVFKQLLPKALARSNNRGIRLVGLTLGFSQESDSDLQLTLPNF</sequence>
<accession>A0A502L6K7</accession>
<dbReference type="GO" id="GO:0006281">
    <property type="term" value="P:DNA repair"/>
    <property type="evidence" value="ECO:0007669"/>
    <property type="project" value="UniProtKB-UniRule"/>
</dbReference>
<evidence type="ECO:0000256" key="10">
    <source>
        <dbReference type="ARBA" id="ARBA00022842"/>
    </source>
</evidence>
<keyword evidence="5 15" id="KW-0808">Transferase</keyword>
<comment type="function">
    <text evidence="15">Poorly processive, error-prone DNA polymerase involved in untargeted mutagenesis. Copies undamaged DNA at stalled replication forks, which arise in vivo from mismatched or misaligned primer ends. These misaligned primers can be extended by PolIV. Exhibits no 3'-5' exonuclease (proofreading) activity. May be involved in translesional synthesis, in conjunction with the beta clamp from PolIII.</text>
</comment>
<dbReference type="Gene3D" id="3.30.70.270">
    <property type="match status" value="1"/>
</dbReference>
<comment type="subcellular location">
    <subcellularLocation>
        <location evidence="1 15">Cytoplasm</location>
    </subcellularLocation>
</comment>
<protein>
    <recommendedName>
        <fullName evidence="15">DNA polymerase IV</fullName>
        <shortName evidence="15">Pol IV</shortName>
        <ecNumber evidence="15">2.7.7.7</ecNumber>
    </recommendedName>
</protein>
<evidence type="ECO:0000313" key="18">
    <source>
        <dbReference type="Proteomes" id="UP000315303"/>
    </source>
</evidence>
<evidence type="ECO:0000256" key="4">
    <source>
        <dbReference type="ARBA" id="ARBA00022490"/>
    </source>
</evidence>
<evidence type="ECO:0000259" key="16">
    <source>
        <dbReference type="PROSITE" id="PS50173"/>
    </source>
</evidence>
<dbReference type="InterPro" id="IPR050116">
    <property type="entry name" value="DNA_polymerase-Y"/>
</dbReference>
<evidence type="ECO:0000256" key="9">
    <source>
        <dbReference type="ARBA" id="ARBA00022763"/>
    </source>
</evidence>
<feature type="site" description="Substrate discrimination" evidence="15">
    <location>
        <position position="16"/>
    </location>
</feature>
<feature type="active site" evidence="15">
    <location>
        <position position="106"/>
    </location>
</feature>
<dbReference type="PANTHER" id="PTHR11076">
    <property type="entry name" value="DNA REPAIR POLYMERASE UMUC / TRANSFERASE FAMILY MEMBER"/>
    <property type="match status" value="1"/>
</dbReference>
<dbReference type="Proteomes" id="UP000315303">
    <property type="component" value="Unassembled WGS sequence"/>
</dbReference>
<dbReference type="InterPro" id="IPR036775">
    <property type="entry name" value="DNA_pol_Y-fam_lit_finger_sf"/>
</dbReference>
<dbReference type="CDD" id="cd03586">
    <property type="entry name" value="PolY_Pol_IV_kappa"/>
    <property type="match status" value="1"/>
</dbReference>
<dbReference type="RefSeq" id="WP_140601031.1">
    <property type="nucleotide sequence ID" value="NZ_SAWY01000001.1"/>
</dbReference>
<dbReference type="InterPro" id="IPR017961">
    <property type="entry name" value="DNA_pol_Y-fam_little_finger"/>
</dbReference>
<dbReference type="GO" id="GO:0006261">
    <property type="term" value="P:DNA-templated DNA replication"/>
    <property type="evidence" value="ECO:0007669"/>
    <property type="project" value="UniProtKB-UniRule"/>
</dbReference>
<evidence type="ECO:0000256" key="3">
    <source>
        <dbReference type="ARBA" id="ARBA00022457"/>
    </source>
</evidence>
<dbReference type="SUPFAM" id="SSF100879">
    <property type="entry name" value="Lesion bypass DNA polymerase (Y-family), little finger domain"/>
    <property type="match status" value="1"/>
</dbReference>
<dbReference type="GO" id="GO:0005829">
    <property type="term" value="C:cytosol"/>
    <property type="evidence" value="ECO:0007669"/>
    <property type="project" value="TreeGrafter"/>
</dbReference>
<dbReference type="GO" id="GO:0003684">
    <property type="term" value="F:damaged DNA binding"/>
    <property type="evidence" value="ECO:0007669"/>
    <property type="project" value="InterPro"/>
</dbReference>
<dbReference type="NCBIfam" id="NF002677">
    <property type="entry name" value="PRK02406.1"/>
    <property type="match status" value="1"/>
</dbReference>
<keyword evidence="4 15" id="KW-0963">Cytoplasm</keyword>
<feature type="binding site" evidence="15">
    <location>
        <position position="105"/>
    </location>
    <ligand>
        <name>Mg(2+)</name>
        <dbReference type="ChEBI" id="CHEBI:18420"/>
    </ligand>
</feature>
<keyword evidence="9 15" id="KW-0227">DNA damage</keyword>
<proteinExistence type="inferred from homology"/>
<evidence type="ECO:0000256" key="14">
    <source>
        <dbReference type="ARBA" id="ARBA00049244"/>
    </source>
</evidence>
<name>A0A502L6K7_9GAMM</name>
<dbReference type="OrthoDB" id="9808813at2"/>
<keyword evidence="8 15" id="KW-0479">Metal-binding</keyword>
<evidence type="ECO:0000256" key="12">
    <source>
        <dbReference type="ARBA" id="ARBA00023125"/>
    </source>
</evidence>
<comment type="catalytic activity">
    <reaction evidence="14 15">
        <text>DNA(n) + a 2'-deoxyribonucleoside 5'-triphosphate = DNA(n+1) + diphosphate</text>
        <dbReference type="Rhea" id="RHEA:22508"/>
        <dbReference type="Rhea" id="RHEA-COMP:17339"/>
        <dbReference type="Rhea" id="RHEA-COMP:17340"/>
        <dbReference type="ChEBI" id="CHEBI:33019"/>
        <dbReference type="ChEBI" id="CHEBI:61560"/>
        <dbReference type="ChEBI" id="CHEBI:173112"/>
        <dbReference type="EC" id="2.7.7.7"/>
    </reaction>
</comment>
<evidence type="ECO:0000313" key="17">
    <source>
        <dbReference type="EMBL" id="TPH19356.1"/>
    </source>
</evidence>
<dbReference type="Gene3D" id="3.30.1490.100">
    <property type="entry name" value="DNA polymerase, Y-family, little finger domain"/>
    <property type="match status" value="1"/>
</dbReference>
<comment type="cofactor">
    <cofactor evidence="15">
        <name>Mg(2+)</name>
        <dbReference type="ChEBI" id="CHEBI:18420"/>
    </cofactor>
    <text evidence="15">Binds 2 magnesium ions per subunit.</text>
</comment>